<comment type="caution">
    <text evidence="1">The sequence shown here is derived from an EMBL/GenBank/DDBJ whole genome shotgun (WGS) entry which is preliminary data.</text>
</comment>
<accession>A0A314ZEB9</accession>
<reference evidence="1 2" key="1">
    <citation type="submission" date="2018-02" db="EMBL/GenBank/DDBJ databases">
        <title>Draft genome of wild Prunus yedoensis var. nudiflora.</title>
        <authorList>
            <person name="Baek S."/>
            <person name="Kim J.-H."/>
            <person name="Choi K."/>
            <person name="Kim G.-B."/>
            <person name="Cho A."/>
            <person name="Jang H."/>
            <person name="Shin C.-H."/>
            <person name="Yu H.-J."/>
            <person name="Mun J.-H."/>
        </authorList>
    </citation>
    <scope>NUCLEOTIDE SEQUENCE [LARGE SCALE GENOMIC DNA]</scope>
    <source>
        <strain evidence="2">cv. Jeju island</strain>
        <tissue evidence="1">Leaf</tissue>
    </source>
</reference>
<proteinExistence type="predicted"/>
<protein>
    <submittedName>
        <fullName evidence="1">Uncharacterized protein</fullName>
    </submittedName>
</protein>
<sequence length="302" mass="33455">MVTMVELEEQGPAMTALGSLLKLTKSFPETARDGSGEGSNLLDSECGTFPEDMELTKQMNALGLPVSFLTNKEKRNRKAEGKRKGMRLKHPVTSQGYVVEALESSKDCDSLHSSAVVNDTMKLSASTTDLNDGIFSGSCSTDAAISQESGERLMEHDHLECSLMTLHEAEGAKICEDYVPEKPCVSESVSYSMCSEVLDMMDLTARTTVMLETGCFRNKTKQLVADEVYKNDLEPILAEKTDEPNTIDLYNEPSKINSCEETLEDFEGDDAFQILDMSSLSNTYTEEVSEYFICIQELEFLQ</sequence>
<dbReference type="STRING" id="2094558.A0A314ZEB9"/>
<evidence type="ECO:0000313" key="1">
    <source>
        <dbReference type="EMBL" id="PQQ15598.1"/>
    </source>
</evidence>
<dbReference type="EMBL" id="PJQY01000227">
    <property type="protein sequence ID" value="PQQ15598.1"/>
    <property type="molecule type" value="Genomic_DNA"/>
</dbReference>
<name>A0A314ZEB9_PRUYE</name>
<organism evidence="1 2">
    <name type="scientific">Prunus yedoensis var. nudiflora</name>
    <dbReference type="NCBI Taxonomy" id="2094558"/>
    <lineage>
        <taxon>Eukaryota</taxon>
        <taxon>Viridiplantae</taxon>
        <taxon>Streptophyta</taxon>
        <taxon>Embryophyta</taxon>
        <taxon>Tracheophyta</taxon>
        <taxon>Spermatophyta</taxon>
        <taxon>Magnoliopsida</taxon>
        <taxon>eudicotyledons</taxon>
        <taxon>Gunneridae</taxon>
        <taxon>Pentapetalae</taxon>
        <taxon>rosids</taxon>
        <taxon>fabids</taxon>
        <taxon>Rosales</taxon>
        <taxon>Rosaceae</taxon>
        <taxon>Amygdaloideae</taxon>
        <taxon>Amygdaleae</taxon>
        <taxon>Prunus</taxon>
    </lineage>
</organism>
<gene>
    <name evidence="1" type="ORF">Pyn_28991</name>
</gene>
<dbReference type="OrthoDB" id="194443at2759"/>
<dbReference type="Proteomes" id="UP000250321">
    <property type="component" value="Unassembled WGS sequence"/>
</dbReference>
<keyword evidence="2" id="KW-1185">Reference proteome</keyword>
<evidence type="ECO:0000313" key="2">
    <source>
        <dbReference type="Proteomes" id="UP000250321"/>
    </source>
</evidence>
<dbReference type="AlphaFoldDB" id="A0A314ZEB9"/>